<reference evidence="3 4" key="1">
    <citation type="submission" date="2020-04" db="EMBL/GenBank/DDBJ databases">
        <title>Azohydromonas sp. isolated from soil.</title>
        <authorList>
            <person name="Dahal R.H."/>
        </authorList>
    </citation>
    <scope>NUCLEOTIDE SEQUENCE [LARGE SCALE GENOMIC DNA]</scope>
    <source>
        <strain evidence="3 4">G-1-1-14</strain>
    </source>
</reference>
<protein>
    <submittedName>
        <fullName evidence="3">Glycoside hydrolase</fullName>
    </submittedName>
</protein>
<evidence type="ECO:0000256" key="1">
    <source>
        <dbReference type="SAM" id="MobiDB-lite"/>
    </source>
</evidence>
<dbReference type="Proteomes" id="UP000574067">
    <property type="component" value="Unassembled WGS sequence"/>
</dbReference>
<sequence length="442" mass="49086">MRDLFSRLAWRGSMLGTAMLLAACGGGEAESDDAVAAMPASALSASENRQALATERPQAATAQESGSDAVMSFDPQPWELEEDEATSQAFLTSLQPSRQAAEAASWTRVKWNPGHYVALSRRGEAALHEALREIKHLPHVKGLLLRYGWRQLEPRKGEYQFATIDRDLALARSYGKQLFIMVETKAFKAGVRAVPDYMHTAEYSGGAYKIRINAKSTLGSPKTYGENAALHNPKVRDRLIALTTALGRRYNYNNNFEGITFNETAMGQMLQPLSKRQTTDFFTHLAQVNKATKRAFPNTVVMQFINFPQPYMAGLVSNMLSSSVGLGGPDTFLNDHDLNRLTYPFYDKARGKVPIGPSVQPENYFARSHNGPHAPPRVQELHAFAQNRLHANYLFWSKTLIQPLVPYRSVLRMFNSEAFPRGHTGGLNADCPASFGTCVRKL</sequence>
<evidence type="ECO:0000313" key="4">
    <source>
        <dbReference type="Proteomes" id="UP000574067"/>
    </source>
</evidence>
<feature type="signal peptide" evidence="2">
    <location>
        <begin position="1"/>
        <end position="22"/>
    </location>
</feature>
<dbReference type="InterPro" id="IPR017853">
    <property type="entry name" value="GH"/>
</dbReference>
<keyword evidence="3" id="KW-0378">Hydrolase</keyword>
<accession>A0A848FFA0</accession>
<dbReference type="SUPFAM" id="SSF51445">
    <property type="entry name" value="(Trans)glycosidases"/>
    <property type="match status" value="1"/>
</dbReference>
<gene>
    <name evidence="3" type="ORF">HHL10_22705</name>
</gene>
<dbReference type="EMBL" id="JABBFW010000022">
    <property type="protein sequence ID" value="NML17786.1"/>
    <property type="molecule type" value="Genomic_DNA"/>
</dbReference>
<feature type="region of interest" description="Disordered" evidence="1">
    <location>
        <begin position="46"/>
        <end position="73"/>
    </location>
</feature>
<comment type="caution">
    <text evidence="3">The sequence shown here is derived from an EMBL/GenBank/DDBJ whole genome shotgun (WGS) entry which is preliminary data.</text>
</comment>
<name>A0A848FFA0_9BURK</name>
<dbReference type="GO" id="GO:0016787">
    <property type="term" value="F:hydrolase activity"/>
    <property type="evidence" value="ECO:0007669"/>
    <property type="project" value="UniProtKB-KW"/>
</dbReference>
<feature type="chain" id="PRO_5032461277" evidence="2">
    <location>
        <begin position="23"/>
        <end position="442"/>
    </location>
</feature>
<dbReference type="RefSeq" id="WP_169162686.1">
    <property type="nucleotide sequence ID" value="NZ_JABBFW010000022.1"/>
</dbReference>
<evidence type="ECO:0000313" key="3">
    <source>
        <dbReference type="EMBL" id="NML17786.1"/>
    </source>
</evidence>
<keyword evidence="4" id="KW-1185">Reference proteome</keyword>
<dbReference type="Gene3D" id="3.20.20.80">
    <property type="entry name" value="Glycosidases"/>
    <property type="match status" value="1"/>
</dbReference>
<evidence type="ECO:0000256" key="2">
    <source>
        <dbReference type="SAM" id="SignalP"/>
    </source>
</evidence>
<dbReference type="PROSITE" id="PS51257">
    <property type="entry name" value="PROKAR_LIPOPROTEIN"/>
    <property type="match status" value="1"/>
</dbReference>
<proteinExistence type="predicted"/>
<keyword evidence="2" id="KW-0732">Signal</keyword>
<organism evidence="3 4">
    <name type="scientific">Azohydromonas caseinilytica</name>
    <dbReference type="NCBI Taxonomy" id="2728836"/>
    <lineage>
        <taxon>Bacteria</taxon>
        <taxon>Pseudomonadati</taxon>
        <taxon>Pseudomonadota</taxon>
        <taxon>Betaproteobacteria</taxon>
        <taxon>Burkholderiales</taxon>
        <taxon>Sphaerotilaceae</taxon>
        <taxon>Azohydromonas</taxon>
    </lineage>
</organism>
<dbReference type="AlphaFoldDB" id="A0A848FFA0"/>